<feature type="chain" id="PRO_5029526298" evidence="3">
    <location>
        <begin position="22"/>
        <end position="162"/>
    </location>
</feature>
<evidence type="ECO:0000256" key="3">
    <source>
        <dbReference type="SAM" id="SignalP"/>
    </source>
</evidence>
<dbReference type="AlphaFoldDB" id="A0A7I8K4Q8"/>
<dbReference type="PANTHER" id="PTHR31614">
    <property type="entry name" value="PROTEIN DOWNSTREAM OF FLC-RELATED"/>
    <property type="match status" value="1"/>
</dbReference>
<sequence>MATKLLSVVALCSALFAVAAAAAADSPSFVVEGRVFCDTCRAGFETTATEYLAGAKVRLECKHEESEELVHTVEGTTDATGTYHLKVADDHEDELCEVVLVESPHADCSEIKTGRDRARILLTHNSGLATNVRLANSLGFLKEEPLPSCGVLLAQYQLGDDE</sequence>
<comment type="similarity">
    <text evidence="1">Belongs to the Ole e I family.</text>
</comment>
<keyword evidence="5" id="KW-1185">Reference proteome</keyword>
<dbReference type="EMBL" id="LR746265">
    <property type="protein sequence ID" value="CAA7391996.1"/>
    <property type="molecule type" value="Genomic_DNA"/>
</dbReference>
<dbReference type="InterPro" id="IPR006041">
    <property type="entry name" value="Pollen_Ole_e1_allergen"/>
</dbReference>
<evidence type="ECO:0000256" key="1">
    <source>
        <dbReference type="ARBA" id="ARBA00010049"/>
    </source>
</evidence>
<proteinExistence type="inferred from homology"/>
<dbReference type="Pfam" id="PF01190">
    <property type="entry name" value="Pollen_Ole_e_1"/>
    <property type="match status" value="1"/>
</dbReference>
<reference evidence="4" key="1">
    <citation type="submission" date="2020-02" db="EMBL/GenBank/DDBJ databases">
        <authorList>
            <person name="Scholz U."/>
            <person name="Mascher M."/>
            <person name="Fiebig A."/>
        </authorList>
    </citation>
    <scope>NUCLEOTIDE SEQUENCE</scope>
</reference>
<gene>
    <name evidence="4" type="ORF">SI8410_02003192</name>
</gene>
<evidence type="ECO:0000256" key="2">
    <source>
        <dbReference type="ARBA" id="ARBA00023157"/>
    </source>
</evidence>
<accession>A0A7I8K4Q8</accession>
<dbReference type="PANTHER" id="PTHR31614:SF28">
    <property type="entry name" value="OS05G0220300 PROTEIN"/>
    <property type="match status" value="1"/>
</dbReference>
<dbReference type="OrthoDB" id="1896520at2759"/>
<keyword evidence="2" id="KW-1015">Disulfide bond</keyword>
<name>A0A7I8K4Q8_SPIIN</name>
<evidence type="ECO:0000313" key="4">
    <source>
        <dbReference type="EMBL" id="CAA7391996.1"/>
    </source>
</evidence>
<dbReference type="Proteomes" id="UP000663760">
    <property type="component" value="Chromosome 2"/>
</dbReference>
<keyword evidence="3" id="KW-0732">Signal</keyword>
<evidence type="ECO:0000313" key="5">
    <source>
        <dbReference type="Proteomes" id="UP000663760"/>
    </source>
</evidence>
<protein>
    <submittedName>
        <fullName evidence="4">Uncharacterized protein</fullName>
    </submittedName>
</protein>
<organism evidence="4 5">
    <name type="scientific">Spirodela intermedia</name>
    <name type="common">Intermediate duckweed</name>
    <dbReference type="NCBI Taxonomy" id="51605"/>
    <lineage>
        <taxon>Eukaryota</taxon>
        <taxon>Viridiplantae</taxon>
        <taxon>Streptophyta</taxon>
        <taxon>Embryophyta</taxon>
        <taxon>Tracheophyta</taxon>
        <taxon>Spermatophyta</taxon>
        <taxon>Magnoliopsida</taxon>
        <taxon>Liliopsida</taxon>
        <taxon>Araceae</taxon>
        <taxon>Lemnoideae</taxon>
        <taxon>Spirodela</taxon>
    </lineage>
</organism>
<feature type="signal peptide" evidence="3">
    <location>
        <begin position="1"/>
        <end position="21"/>
    </location>
</feature>